<feature type="coiled-coil region" evidence="1">
    <location>
        <begin position="104"/>
        <end position="135"/>
    </location>
</feature>
<dbReference type="PANTHER" id="PTHR12203">
    <property type="entry name" value="KDEL LYS-ASP-GLU-LEU CONTAINING - RELATED"/>
    <property type="match status" value="1"/>
</dbReference>
<evidence type="ECO:0000259" key="3">
    <source>
        <dbReference type="SMART" id="SM00672"/>
    </source>
</evidence>
<reference evidence="4 5" key="1">
    <citation type="submission" date="2024-05" db="EMBL/GenBank/DDBJ databases">
        <title>A draft genome resource for the thread blight pathogen Marasmius tenuissimus strain MS-2.</title>
        <authorList>
            <person name="Yulfo-Soto G.E."/>
            <person name="Baruah I.K."/>
            <person name="Amoako-Attah I."/>
            <person name="Bukari Y."/>
            <person name="Meinhardt L.W."/>
            <person name="Bailey B.A."/>
            <person name="Cohen S.P."/>
        </authorList>
    </citation>
    <scope>NUCLEOTIDE SEQUENCE [LARGE SCALE GENOMIC DNA]</scope>
    <source>
        <strain evidence="4 5">MS-2</strain>
    </source>
</reference>
<dbReference type="Proteomes" id="UP001437256">
    <property type="component" value="Unassembled WGS sequence"/>
</dbReference>
<evidence type="ECO:0000256" key="1">
    <source>
        <dbReference type="SAM" id="Coils"/>
    </source>
</evidence>
<gene>
    <name evidence="4" type="ORF">AAF712_005046</name>
</gene>
<evidence type="ECO:0000313" key="4">
    <source>
        <dbReference type="EMBL" id="KAL0067878.1"/>
    </source>
</evidence>
<evidence type="ECO:0000313" key="5">
    <source>
        <dbReference type="Proteomes" id="UP001437256"/>
    </source>
</evidence>
<name>A0ABR3A4F8_9AGAR</name>
<proteinExistence type="predicted"/>
<feature type="domain" description="Glycosyl transferase CAP10" evidence="3">
    <location>
        <begin position="370"/>
        <end position="627"/>
    </location>
</feature>
<dbReference type="EMBL" id="JBBXMP010000022">
    <property type="protein sequence ID" value="KAL0067878.1"/>
    <property type="molecule type" value="Genomic_DNA"/>
</dbReference>
<dbReference type="Pfam" id="PF05686">
    <property type="entry name" value="Glyco_transf_90"/>
    <property type="match status" value="1"/>
</dbReference>
<feature type="region of interest" description="Disordered" evidence="2">
    <location>
        <begin position="301"/>
        <end position="323"/>
    </location>
</feature>
<comment type="caution">
    <text evidence="4">The sequence shown here is derived from an EMBL/GenBank/DDBJ whole genome shotgun (WGS) entry which is preliminary data.</text>
</comment>
<keyword evidence="1" id="KW-0175">Coiled coil</keyword>
<accession>A0ABR3A4F8</accession>
<sequence>MSLTSPRTTRFAKYILAALILWQLSAKTSYFLFHVSVSVEEAPTLEDDASITFNTSSPRMDQQQHGQDDDYEVLDKEEQKVATAHHYRPDGFLEVNPAGRHPLLELMERAEKEWMEKLDRASKSLEEAVKEYQRRYKRDPPRGFDKWWDYVQKHNVQLPDEYDQIHDDLQPFWGISPAELQGIQKELEFKQDSYTIGKNETHGVAVVRTSFHEGSYKQLIKGTSAVVDLLKDIEQFLPSFRATFSPHDGPNRLSDYEVRDAAVEAASIGAQLTRKSLPTPASLGWLSACSPDSRARSLQHPFVDKSNGRLDLDATVPPSPDSPKFSYNSSSSFRYPKASPHVPHTKTFIFDHHKTMDPCSNPALFWTHGQFLGHKPNPERHLVPEFSPCTTTLHHNIHIPVPYAWISDLPKGDNPDWDLREDERLMWRGSNTGLGHGQDTRWRYNHRDWLVQWGNEVNGTVDVLFSDSQEDEAVGSPRSMKRARLNPSMLDIRFAGKLQCRDKETCDVMNEMYSVSRYMSPKAAGNYKFVLDVDGNGWSGRFKRLVTSKALVFKATIYPEWYTARIQPWLHYVPIQVDLSDLYDTLIFFRGDPNGDGARDDLAKYIALQGRTWSQSFWRREDLVAYFYR</sequence>
<keyword evidence="5" id="KW-1185">Reference proteome</keyword>
<dbReference type="SMART" id="SM00672">
    <property type="entry name" value="CAP10"/>
    <property type="match status" value="1"/>
</dbReference>
<protein>
    <recommendedName>
        <fullName evidence="3">Glycosyl transferase CAP10 domain-containing protein</fullName>
    </recommendedName>
</protein>
<dbReference type="InterPro" id="IPR006598">
    <property type="entry name" value="CAP10"/>
</dbReference>
<feature type="compositionally biased region" description="Basic and acidic residues" evidence="2">
    <location>
        <begin position="302"/>
        <end position="312"/>
    </location>
</feature>
<dbReference type="InterPro" id="IPR051091">
    <property type="entry name" value="O-Glucosyltr/Glycosyltrsf_90"/>
</dbReference>
<evidence type="ECO:0000256" key="2">
    <source>
        <dbReference type="SAM" id="MobiDB-lite"/>
    </source>
</evidence>
<organism evidence="4 5">
    <name type="scientific">Marasmius tenuissimus</name>
    <dbReference type="NCBI Taxonomy" id="585030"/>
    <lineage>
        <taxon>Eukaryota</taxon>
        <taxon>Fungi</taxon>
        <taxon>Dikarya</taxon>
        <taxon>Basidiomycota</taxon>
        <taxon>Agaricomycotina</taxon>
        <taxon>Agaricomycetes</taxon>
        <taxon>Agaricomycetidae</taxon>
        <taxon>Agaricales</taxon>
        <taxon>Marasmiineae</taxon>
        <taxon>Marasmiaceae</taxon>
        <taxon>Marasmius</taxon>
    </lineage>
</organism>
<dbReference type="PANTHER" id="PTHR12203:SF118">
    <property type="entry name" value="BETA-1,2-XYLOSYLTRANSFERASE 1"/>
    <property type="match status" value="1"/>
</dbReference>